<reference evidence="2 3" key="1">
    <citation type="journal article" date="2021" name="Commun. Biol.">
        <title>The genome of Shorea leprosula (Dipterocarpaceae) highlights the ecological relevance of drought in aseasonal tropical rainforests.</title>
        <authorList>
            <person name="Ng K.K.S."/>
            <person name="Kobayashi M.J."/>
            <person name="Fawcett J.A."/>
            <person name="Hatakeyama M."/>
            <person name="Paape T."/>
            <person name="Ng C.H."/>
            <person name="Ang C.C."/>
            <person name="Tnah L.H."/>
            <person name="Lee C.T."/>
            <person name="Nishiyama T."/>
            <person name="Sese J."/>
            <person name="O'Brien M.J."/>
            <person name="Copetti D."/>
            <person name="Mohd Noor M.I."/>
            <person name="Ong R.C."/>
            <person name="Putra M."/>
            <person name="Sireger I.Z."/>
            <person name="Indrioko S."/>
            <person name="Kosugi Y."/>
            <person name="Izuno A."/>
            <person name="Isagi Y."/>
            <person name="Lee S.L."/>
            <person name="Shimizu K.K."/>
        </authorList>
    </citation>
    <scope>NUCLEOTIDE SEQUENCE [LARGE SCALE GENOMIC DNA]</scope>
    <source>
        <strain evidence="2">214</strain>
    </source>
</reference>
<keyword evidence="3" id="KW-1185">Reference proteome</keyword>
<evidence type="ECO:0000256" key="1">
    <source>
        <dbReference type="SAM" id="MobiDB-lite"/>
    </source>
</evidence>
<dbReference type="Proteomes" id="UP001054252">
    <property type="component" value="Unassembled WGS sequence"/>
</dbReference>
<proteinExistence type="predicted"/>
<feature type="compositionally biased region" description="Low complexity" evidence="1">
    <location>
        <begin position="38"/>
        <end position="48"/>
    </location>
</feature>
<dbReference type="EMBL" id="BPVZ01000006">
    <property type="protein sequence ID" value="GKU92973.1"/>
    <property type="molecule type" value="Genomic_DNA"/>
</dbReference>
<protein>
    <submittedName>
        <fullName evidence="2">Uncharacterized protein</fullName>
    </submittedName>
</protein>
<gene>
    <name evidence="2" type="ORF">SLEP1_g6622</name>
</gene>
<feature type="compositionally biased region" description="Polar residues" evidence="1">
    <location>
        <begin position="22"/>
        <end position="31"/>
    </location>
</feature>
<feature type="region of interest" description="Disordered" evidence="1">
    <location>
        <begin position="1"/>
        <end position="48"/>
    </location>
</feature>
<feature type="compositionally biased region" description="Polar residues" evidence="1">
    <location>
        <begin position="1"/>
        <end position="13"/>
    </location>
</feature>
<sequence>MAYNRQQAISAQIRSEELRSKATMTTKTAETNDCDNEPAPAVRVGAGASAARAKPRAWVRWNPGPGFDGTQALVLGSFEPKEIFTQKDALSCSTL</sequence>
<evidence type="ECO:0000313" key="3">
    <source>
        <dbReference type="Proteomes" id="UP001054252"/>
    </source>
</evidence>
<comment type="caution">
    <text evidence="2">The sequence shown here is derived from an EMBL/GenBank/DDBJ whole genome shotgun (WGS) entry which is preliminary data.</text>
</comment>
<accession>A0AAV5HW43</accession>
<dbReference type="AlphaFoldDB" id="A0AAV5HW43"/>
<evidence type="ECO:0000313" key="2">
    <source>
        <dbReference type="EMBL" id="GKU92973.1"/>
    </source>
</evidence>
<organism evidence="2 3">
    <name type="scientific">Rubroshorea leprosula</name>
    <dbReference type="NCBI Taxonomy" id="152421"/>
    <lineage>
        <taxon>Eukaryota</taxon>
        <taxon>Viridiplantae</taxon>
        <taxon>Streptophyta</taxon>
        <taxon>Embryophyta</taxon>
        <taxon>Tracheophyta</taxon>
        <taxon>Spermatophyta</taxon>
        <taxon>Magnoliopsida</taxon>
        <taxon>eudicotyledons</taxon>
        <taxon>Gunneridae</taxon>
        <taxon>Pentapetalae</taxon>
        <taxon>rosids</taxon>
        <taxon>malvids</taxon>
        <taxon>Malvales</taxon>
        <taxon>Dipterocarpaceae</taxon>
        <taxon>Rubroshorea</taxon>
    </lineage>
</organism>
<name>A0AAV5HW43_9ROSI</name>